<dbReference type="Proteomes" id="UP000049023">
    <property type="component" value="Unassembled WGS sequence"/>
</dbReference>
<feature type="transmembrane region" description="Helical" evidence="6">
    <location>
        <begin position="105"/>
        <end position="122"/>
    </location>
</feature>
<keyword evidence="4 6" id="KW-1133">Transmembrane helix</keyword>
<evidence type="ECO:0000313" key="32">
    <source>
        <dbReference type="Proteomes" id="UP000189452"/>
    </source>
</evidence>
<reference evidence="13 30" key="1">
    <citation type="submission" date="2015-03" db="EMBL/GenBank/DDBJ databases">
        <authorList>
            <consortium name="Pathogen Informatics"/>
            <person name="Murphy D."/>
        </authorList>
    </citation>
    <scope>NUCLEOTIDE SEQUENCE [LARGE SCALE GENOMIC DNA]</scope>
    <source>
        <strain evidence="13 30">0268S</strain>
    </source>
</reference>
<comment type="subcellular location">
    <subcellularLocation>
        <location evidence="1">Membrane</location>
        <topology evidence="1">Multi-pass membrane protein</topology>
    </subcellularLocation>
</comment>
<accession>A0A045JCT8</accession>
<evidence type="ECO:0000313" key="30">
    <source>
        <dbReference type="Proteomes" id="UP000050139"/>
    </source>
</evidence>
<evidence type="ECO:0000256" key="6">
    <source>
        <dbReference type="SAM" id="Phobius"/>
    </source>
</evidence>
<evidence type="ECO:0000313" key="25">
    <source>
        <dbReference type="Proteomes" id="UP000046680"/>
    </source>
</evidence>
<evidence type="ECO:0000313" key="27">
    <source>
        <dbReference type="Proteomes" id="UP000048289"/>
    </source>
</evidence>
<dbReference type="Proteomes" id="UP000046680">
    <property type="component" value="Unassembled WGS sequence"/>
</dbReference>
<evidence type="ECO:0000313" key="13">
    <source>
        <dbReference type="EMBL" id="CLV91537.1"/>
    </source>
</evidence>
<dbReference type="Proteomes" id="UP000256381">
    <property type="component" value="Unassembled WGS sequence"/>
</dbReference>
<evidence type="ECO:0000313" key="9">
    <source>
        <dbReference type="EMBL" id="CFE46153.1"/>
    </source>
</evidence>
<evidence type="ECO:0000313" key="21">
    <source>
        <dbReference type="Proteomes" id="UP000038802"/>
    </source>
</evidence>
<dbReference type="OMA" id="NREWSFK"/>
<feature type="transmembrane region" description="Helical" evidence="6">
    <location>
        <begin position="74"/>
        <end position="93"/>
    </location>
</feature>
<keyword evidence="5 6" id="KW-0472">Membrane</keyword>
<dbReference type="EMBL" id="CSAE01000257">
    <property type="protein sequence ID" value="COV95915.1"/>
    <property type="molecule type" value="Genomic_DNA"/>
</dbReference>
<dbReference type="AlphaFoldDB" id="A0A045JCT8"/>
<evidence type="ECO:0000313" key="17">
    <source>
        <dbReference type="EMBL" id="COV85978.1"/>
    </source>
</evidence>
<comment type="similarity">
    <text evidence="2">Belongs to the GtrA family.</text>
</comment>
<dbReference type="GO" id="GO:0005886">
    <property type="term" value="C:plasma membrane"/>
    <property type="evidence" value="ECO:0007669"/>
    <property type="project" value="TreeGrafter"/>
</dbReference>
<dbReference type="EMBL" id="CHKL01000056">
    <property type="protein sequence ID" value="COV85978.1"/>
    <property type="molecule type" value="Genomic_DNA"/>
</dbReference>
<reference evidence="18" key="3">
    <citation type="submission" date="2015-03" db="EMBL/GenBank/DDBJ databases">
        <authorList>
            <person name="Murphy D."/>
        </authorList>
    </citation>
    <scope>NUCLEOTIDE SEQUENCE [LARGE SCALE GENOMIC DNA]</scope>
    <source>
        <strain evidence="18">K00500041</strain>
    </source>
</reference>
<evidence type="ECO:0000313" key="15">
    <source>
        <dbReference type="EMBL" id="COV29437.1"/>
    </source>
</evidence>
<evidence type="ECO:0000313" key="28">
    <source>
        <dbReference type="Proteomes" id="UP000048600"/>
    </source>
</evidence>
<protein>
    <submittedName>
        <fullName evidence="20">GtrA family protein</fullName>
    </submittedName>
    <submittedName>
        <fullName evidence="19">GtrA-like protein</fullName>
    </submittedName>
    <submittedName>
        <fullName evidence="17">Transmembrane protein</fullName>
    </submittedName>
</protein>
<evidence type="ECO:0000313" key="26">
    <source>
        <dbReference type="Proteomes" id="UP000046947"/>
    </source>
</evidence>
<evidence type="ECO:0000256" key="2">
    <source>
        <dbReference type="ARBA" id="ARBA00009399"/>
    </source>
</evidence>
<dbReference type="EMBL" id="CQQC01000792">
    <property type="protein sequence ID" value="CNV41510.1"/>
    <property type="molecule type" value="Genomic_DNA"/>
</dbReference>
<keyword evidence="3 6" id="KW-0812">Transmembrane</keyword>
<dbReference type="EMBL" id="CNFT01000412">
    <property type="protein sequence ID" value="CKR66413.1"/>
    <property type="molecule type" value="Genomic_DNA"/>
</dbReference>
<dbReference type="EMBL" id="CSAD01000167">
    <property type="protein sequence ID" value="COV29437.1"/>
    <property type="molecule type" value="Genomic_DNA"/>
</dbReference>
<dbReference type="PANTHER" id="PTHR38459">
    <property type="entry name" value="PROPHAGE BACTOPRENOL-LINKED GLUCOSE TRANSLOCASE HOMOLOG"/>
    <property type="match status" value="1"/>
</dbReference>
<dbReference type="EMBL" id="LWDQ01000001">
    <property type="protein sequence ID" value="OMH61234.1"/>
    <property type="molecule type" value="Genomic_DNA"/>
</dbReference>
<gene>
    <name evidence="19" type="ORF">A4S10_03424</name>
    <name evidence="20" type="ORF">DSJ38_13035</name>
    <name evidence="10" type="ORF">ERS007657_01349</name>
    <name evidence="14" type="ORF">ERS007661_02317</name>
    <name evidence="15" type="ORF">ERS007679_01527</name>
    <name evidence="8" type="ORF">ERS007681_00014</name>
    <name evidence="9" type="ORF">ERS007688_00032</name>
    <name evidence="18" type="ORF">ERS007703_02393</name>
    <name evidence="16" type="ORF">ERS007720_00410</name>
    <name evidence="17" type="ORF">ERS007741_00819</name>
    <name evidence="12" type="ORF">ERS027659_01957</name>
    <name evidence="11" type="ORF">ERS027661_00051</name>
    <name evidence="13" type="ORF">ERS094118_01529</name>
</gene>
<proteinExistence type="inferred from homology"/>
<dbReference type="EMBL" id="CFOE01000001">
    <property type="protein sequence ID" value="CFE34215.1"/>
    <property type="molecule type" value="Genomic_DNA"/>
</dbReference>
<feature type="transmembrane region" description="Helical" evidence="6">
    <location>
        <begin position="182"/>
        <end position="200"/>
    </location>
</feature>
<dbReference type="EMBL" id="CNFU01000004">
    <property type="protein sequence ID" value="CKQ78169.1"/>
    <property type="molecule type" value="Genomic_DNA"/>
</dbReference>
<dbReference type="EMBL" id="CGCX01000405">
    <property type="protein sequence ID" value="CFR75229.1"/>
    <property type="molecule type" value="Genomic_DNA"/>
</dbReference>
<evidence type="ECO:0000313" key="31">
    <source>
        <dbReference type="Proteomes" id="UP000050164"/>
    </source>
</evidence>
<evidence type="ECO:0000313" key="24">
    <source>
        <dbReference type="Proteomes" id="UP000045842"/>
    </source>
</evidence>
<evidence type="ECO:0000313" key="8">
    <source>
        <dbReference type="EMBL" id="CFE34215.1"/>
    </source>
</evidence>
<evidence type="ECO:0000313" key="18">
    <source>
        <dbReference type="EMBL" id="COV95915.1"/>
    </source>
</evidence>
<organism evidence="17 28">
    <name type="scientific">Mycobacterium tuberculosis</name>
    <dbReference type="NCBI Taxonomy" id="1773"/>
    <lineage>
        <taxon>Bacteria</taxon>
        <taxon>Bacillati</taxon>
        <taxon>Actinomycetota</taxon>
        <taxon>Actinomycetes</taxon>
        <taxon>Mycobacteriales</taxon>
        <taxon>Mycobacteriaceae</taxon>
        <taxon>Mycobacterium</taxon>
        <taxon>Mycobacterium tuberculosis complex</taxon>
    </lineage>
</organism>
<reference evidence="19 32" key="4">
    <citation type="submission" date="2016-04" db="EMBL/GenBank/DDBJ databases">
        <authorList>
            <person name="Bigi M."/>
            <person name="Bigi F."/>
            <person name="Soria M.A."/>
        </authorList>
    </citation>
    <scope>NUCLEOTIDE SEQUENCE [LARGE SCALE GENOMIC DNA]</scope>
    <source>
        <strain evidence="19 32">6548</strain>
    </source>
</reference>
<name>A0A045JCT8_MYCTX</name>
<dbReference type="PATRIC" id="fig|1773.206.peg.3703"/>
<dbReference type="EMBL" id="CFOH01000002">
    <property type="protein sequence ID" value="CFE46153.1"/>
    <property type="molecule type" value="Genomic_DNA"/>
</dbReference>
<dbReference type="InterPro" id="IPR051401">
    <property type="entry name" value="GtrA_CellWall_Glycosyl"/>
</dbReference>
<evidence type="ECO:0000313" key="19">
    <source>
        <dbReference type="EMBL" id="OMH61234.1"/>
    </source>
</evidence>
<dbReference type="Proteomes" id="UP000045842">
    <property type="component" value="Unassembled WGS sequence"/>
</dbReference>
<dbReference type="InterPro" id="IPR007267">
    <property type="entry name" value="GtrA_DPMS_TM"/>
</dbReference>
<dbReference type="PANTHER" id="PTHR38459:SF1">
    <property type="entry name" value="PROPHAGE BACTOPRENOL-LINKED GLUCOSE TRANSLOCASE HOMOLOG"/>
    <property type="match status" value="1"/>
</dbReference>
<dbReference type="Proteomes" id="UP000189452">
    <property type="component" value="Chromosome"/>
</dbReference>
<dbReference type="Pfam" id="PF04138">
    <property type="entry name" value="GtrA_DPMS_TM"/>
    <property type="match status" value="1"/>
</dbReference>
<dbReference type="Proteomes" id="UP000048289">
    <property type="component" value="Unassembled WGS sequence"/>
</dbReference>
<reference evidence="19 32" key="6">
    <citation type="submission" date="2017-02" db="EMBL/GenBank/DDBJ databases">
        <title>Protein polymorphisms may explain contrasting epidemiological fitness of two variants of a multidrug-resistant Mycobacterium tuberculosis strain.</title>
        <authorList>
            <person name="Bigi M.M."/>
            <person name="Lopez B."/>
            <person name="Blanco F.C."/>
            <person name="Sasiain M.C."/>
            <person name="De La Barrera S."/>
            <person name="Ritacco V."/>
            <person name="Bigi F."/>
            <person name="Soria M.A."/>
        </authorList>
    </citation>
    <scope>NUCLEOTIDE SEQUENCE [LARGE SCALE GENOMIC DNA]</scope>
    <source>
        <strain evidence="19 32">6548</strain>
    </source>
</reference>
<evidence type="ECO:0000313" key="10">
    <source>
        <dbReference type="EMBL" id="CFR75229.1"/>
    </source>
</evidence>
<dbReference type="EMBL" id="QTBD01000156">
    <property type="protein sequence ID" value="REQ51470.1"/>
    <property type="molecule type" value="Genomic_DNA"/>
</dbReference>
<evidence type="ECO:0000259" key="7">
    <source>
        <dbReference type="Pfam" id="PF04138"/>
    </source>
</evidence>
<feature type="transmembrane region" description="Helical" evidence="6">
    <location>
        <begin position="142"/>
        <end position="162"/>
    </location>
</feature>
<dbReference type="GO" id="GO:0000271">
    <property type="term" value="P:polysaccharide biosynthetic process"/>
    <property type="evidence" value="ECO:0007669"/>
    <property type="project" value="InterPro"/>
</dbReference>
<evidence type="ECO:0000313" key="22">
    <source>
        <dbReference type="Proteomes" id="UP000039217"/>
    </source>
</evidence>
<reference evidence="21 22" key="2">
    <citation type="submission" date="2015-03" db="EMBL/GenBank/DDBJ databases">
        <authorList>
            <consortium name="Pathogen Informatics"/>
        </authorList>
    </citation>
    <scope>NUCLEOTIDE SEQUENCE [LARGE SCALE GENOMIC DNA]</scope>
    <source>
        <strain evidence="12 31">Bir 185</strain>
        <strain evidence="11 29">Bir 187</strain>
        <strain evidence="10 25">C09601061</strain>
        <strain evidence="14 22">D00501624</strain>
        <strain evidence="15 24">G09801536</strain>
        <strain evidence="8 27">G09901357</strain>
        <strain evidence="9 26">H09601792</strain>
        <strain evidence="21">K00500041</strain>
        <strain evidence="16 23">M09401471</strain>
        <strain evidence="17 28">P00601463</strain>
    </source>
</reference>
<dbReference type="Proteomes" id="UP000048600">
    <property type="component" value="Unassembled WGS sequence"/>
</dbReference>
<dbReference type="EMBL" id="CSAJ01000029">
    <property type="protein sequence ID" value="COV52875.1"/>
    <property type="molecule type" value="Genomic_DNA"/>
</dbReference>
<evidence type="ECO:0000313" key="33">
    <source>
        <dbReference type="Proteomes" id="UP000256381"/>
    </source>
</evidence>
<reference evidence="20" key="7">
    <citation type="submission" date="2018-07" db="EMBL/GenBank/DDBJ databases">
        <authorList>
            <person name="Shah S."/>
            <person name="Brown T."/>
            <person name="Auld S."/>
            <person name="Bratton K."/>
            <person name="Narechania A."/>
            <person name="Mathema B."/>
            <person name="Gandhi N."/>
        </authorList>
    </citation>
    <scope>NUCLEOTIDE SEQUENCE</scope>
    <source>
        <strain evidence="20">32301_S10</strain>
    </source>
</reference>
<feature type="domain" description="GtrA/DPMS transmembrane" evidence="7">
    <location>
        <begin position="76"/>
        <end position="206"/>
    </location>
</feature>
<dbReference type="EMBL" id="COPH01000009">
    <property type="protein sequence ID" value="CLV91537.1"/>
    <property type="molecule type" value="Genomic_DNA"/>
</dbReference>
<evidence type="ECO:0000313" key="23">
    <source>
        <dbReference type="Proteomes" id="UP000044938"/>
    </source>
</evidence>
<evidence type="ECO:0000256" key="4">
    <source>
        <dbReference type="ARBA" id="ARBA00022989"/>
    </source>
</evidence>
<evidence type="ECO:0000313" key="29">
    <source>
        <dbReference type="Proteomes" id="UP000049023"/>
    </source>
</evidence>
<dbReference type="Proteomes" id="UP000046947">
    <property type="component" value="Unassembled WGS sequence"/>
</dbReference>
<dbReference type="Proteomes" id="UP000039217">
    <property type="component" value="Unassembled WGS sequence"/>
</dbReference>
<sequence>MNEVTAGVRELATAIMVSRHLTGVLAGHGSQTVTYHFASILCSSVHSLVVSFADATIARLPGVVQPYAQRHHELIKFAIVGGTTFIIDTAIFYTLKLTVLEPKPVTAKVIAGIVAVIASYVLNREWSFRDRGGRERHHEALLFFAFSGVGVLLSMAPLWFSSYILQLRVPTVSLTMENIADFISAYIIGNLLQMAFRFWAFRRWVFPDEFARNPDKALESALTAGGIAEVFEDVLEGGFEDGNVTLLRAWRNRANRFAQLGDSSEPRVSKTS</sequence>
<evidence type="ECO:0000313" key="20">
    <source>
        <dbReference type="EMBL" id="REQ51470.1"/>
    </source>
</evidence>
<evidence type="ECO:0000256" key="5">
    <source>
        <dbReference type="ARBA" id="ARBA00023136"/>
    </source>
</evidence>
<dbReference type="Proteomes" id="UP000038802">
    <property type="component" value="Unassembled WGS sequence"/>
</dbReference>
<evidence type="ECO:0000313" key="14">
    <source>
        <dbReference type="EMBL" id="CNV41510.1"/>
    </source>
</evidence>
<evidence type="ECO:0000256" key="3">
    <source>
        <dbReference type="ARBA" id="ARBA00022692"/>
    </source>
</evidence>
<reference evidence="20 33" key="5">
    <citation type="journal article" date="2017" name="N. Engl. J. Med.">
        <title>Transmission of Extensively Drug-Resistant Tuberculosis in South Africa.</title>
        <authorList>
            <person name="Shah N.S."/>
            <person name="Auld S.C."/>
            <person name="Brust J.C."/>
            <person name="Mathema B."/>
            <person name="Ismail N."/>
            <person name="Moodley P."/>
            <person name="Mlisana K."/>
            <person name="Allana S."/>
            <person name="Campbell A."/>
            <person name="Mthiyane T."/>
            <person name="Morris N."/>
            <person name="Mpangase P."/>
            <person name="van der Meulen H."/>
            <person name="Omar S.V."/>
            <person name="Brown T.S."/>
            <person name="Narechania A."/>
            <person name="Shaskina E."/>
            <person name="Kapwata T."/>
            <person name="Kreiswirth B."/>
            <person name="Gandhi N.R."/>
        </authorList>
    </citation>
    <scope>NUCLEOTIDE SEQUENCE [LARGE SCALE GENOMIC DNA]</scope>
    <source>
        <strain evidence="20 33">32301_S10</strain>
    </source>
</reference>
<evidence type="ECO:0000313" key="11">
    <source>
        <dbReference type="EMBL" id="CKQ78169.1"/>
    </source>
</evidence>
<dbReference type="Proteomes" id="UP000044938">
    <property type="component" value="Unassembled WGS sequence"/>
</dbReference>
<dbReference type="Proteomes" id="UP000050164">
    <property type="component" value="Unassembled WGS sequence"/>
</dbReference>
<evidence type="ECO:0000313" key="16">
    <source>
        <dbReference type="EMBL" id="COV52875.1"/>
    </source>
</evidence>
<evidence type="ECO:0000313" key="12">
    <source>
        <dbReference type="EMBL" id="CKR66413.1"/>
    </source>
</evidence>
<evidence type="ECO:0000256" key="1">
    <source>
        <dbReference type="ARBA" id="ARBA00004141"/>
    </source>
</evidence>
<dbReference type="STRING" id="115862.BBG46_17085"/>
<dbReference type="Proteomes" id="UP000050139">
    <property type="component" value="Unassembled WGS sequence"/>
</dbReference>